<protein>
    <recommendedName>
        <fullName evidence="4">ABC transporter</fullName>
    </recommendedName>
</protein>
<keyword evidence="1" id="KW-0812">Transmembrane</keyword>
<evidence type="ECO:0000256" key="1">
    <source>
        <dbReference type="SAM" id="Phobius"/>
    </source>
</evidence>
<dbReference type="AlphaFoldDB" id="H5XPG6"/>
<dbReference type="STRING" id="882082.SaccyDRAFT_0058"/>
<keyword evidence="1" id="KW-0472">Membrane</keyword>
<keyword evidence="3" id="KW-1185">Reference proteome</keyword>
<sequence length="212" mass="21638">MIAVTRYHLALLFASQRYLPPLLAFLALLAVLYTSANAPVAPEFAVSAGGLVVVSCWLTVAVVDIEDPVHRLVTLAHARGSVAVVAGVVTGVLVVCAGCTALSMGWAGLLHGGIAGDELLLGAGAHLAATCTGVAAGLPCSRFVLPRIGYTVIAALVVIGIVFFVRWIPLVNPMLRALGTSSDAGHTVFVAVVTSAVALLVSAASTAFVSRR</sequence>
<name>H5XPG6_9PSEU</name>
<feature type="transmembrane region" description="Helical" evidence="1">
    <location>
        <begin position="150"/>
        <end position="168"/>
    </location>
</feature>
<feature type="transmembrane region" description="Helical" evidence="1">
    <location>
        <begin position="119"/>
        <end position="138"/>
    </location>
</feature>
<evidence type="ECO:0008006" key="4">
    <source>
        <dbReference type="Google" id="ProtNLM"/>
    </source>
</evidence>
<dbReference type="OrthoDB" id="4337269at2"/>
<organism evidence="2 3">
    <name type="scientific">Saccharomonospora cyanea NA-134</name>
    <dbReference type="NCBI Taxonomy" id="882082"/>
    <lineage>
        <taxon>Bacteria</taxon>
        <taxon>Bacillati</taxon>
        <taxon>Actinomycetota</taxon>
        <taxon>Actinomycetes</taxon>
        <taxon>Pseudonocardiales</taxon>
        <taxon>Pseudonocardiaceae</taxon>
        <taxon>Saccharomonospora</taxon>
    </lineage>
</organism>
<proteinExistence type="predicted"/>
<dbReference type="EMBL" id="CM001440">
    <property type="protein sequence ID" value="EHR59000.1"/>
    <property type="molecule type" value="Genomic_DNA"/>
</dbReference>
<keyword evidence="1" id="KW-1133">Transmembrane helix</keyword>
<feature type="transmembrane region" description="Helical" evidence="1">
    <location>
        <begin position="84"/>
        <end position="107"/>
    </location>
</feature>
<accession>H5XPG6</accession>
<feature type="transmembrane region" description="Helical" evidence="1">
    <location>
        <begin position="21"/>
        <end position="38"/>
    </location>
</feature>
<dbReference type="Proteomes" id="UP000002791">
    <property type="component" value="Chromosome"/>
</dbReference>
<feature type="transmembrane region" description="Helical" evidence="1">
    <location>
        <begin position="188"/>
        <end position="209"/>
    </location>
</feature>
<evidence type="ECO:0000313" key="2">
    <source>
        <dbReference type="EMBL" id="EHR59000.1"/>
    </source>
</evidence>
<feature type="transmembrane region" description="Helical" evidence="1">
    <location>
        <begin position="44"/>
        <end position="63"/>
    </location>
</feature>
<gene>
    <name evidence="2" type="ORF">SaccyDRAFT_0058</name>
</gene>
<dbReference type="RefSeq" id="WP_005452503.1">
    <property type="nucleotide sequence ID" value="NZ_CM001440.1"/>
</dbReference>
<reference evidence="2 3" key="1">
    <citation type="submission" date="2011-11" db="EMBL/GenBank/DDBJ databases">
        <title>The Noncontiguous Finished sequence of Saccharomonospora cyanea NA-134.</title>
        <authorList>
            <consortium name="US DOE Joint Genome Institute"/>
            <person name="Lucas S."/>
            <person name="Han J."/>
            <person name="Lapidus A."/>
            <person name="Cheng J.-F."/>
            <person name="Goodwin L."/>
            <person name="Pitluck S."/>
            <person name="Peters L."/>
            <person name="Ovchinnikova G."/>
            <person name="Lu M."/>
            <person name="Detter J.C."/>
            <person name="Han C."/>
            <person name="Tapia R."/>
            <person name="Land M."/>
            <person name="Hauser L."/>
            <person name="Kyrpides N."/>
            <person name="Ivanova N."/>
            <person name="Pagani I."/>
            <person name="Brambilla E.-M."/>
            <person name="Klenk H.-P."/>
            <person name="Woyke T."/>
        </authorList>
    </citation>
    <scope>NUCLEOTIDE SEQUENCE [LARGE SCALE GENOMIC DNA]</scope>
    <source>
        <strain evidence="2 3">NA-134</strain>
    </source>
</reference>
<dbReference type="HOGENOM" id="CLU_093176_0_0_11"/>
<dbReference type="eggNOG" id="ENOG5033U0X">
    <property type="taxonomic scope" value="Bacteria"/>
</dbReference>
<evidence type="ECO:0000313" key="3">
    <source>
        <dbReference type="Proteomes" id="UP000002791"/>
    </source>
</evidence>